<name>A0ABR1N3X3_9PEZI</name>
<keyword evidence="3" id="KW-1185">Reference proteome</keyword>
<protein>
    <submittedName>
        <fullName evidence="2">Uncharacterized protein</fullName>
    </submittedName>
</protein>
<dbReference type="Proteomes" id="UP001367316">
    <property type="component" value="Unassembled WGS sequence"/>
</dbReference>
<keyword evidence="1" id="KW-0812">Transmembrane</keyword>
<dbReference type="PANTHER" id="PTHR35394:SF5">
    <property type="entry name" value="DUF3176 DOMAIN-CONTAINING PROTEIN"/>
    <property type="match status" value="1"/>
</dbReference>
<feature type="transmembrane region" description="Helical" evidence="1">
    <location>
        <begin position="76"/>
        <end position="94"/>
    </location>
</feature>
<reference evidence="2 3" key="1">
    <citation type="submission" date="2024-04" db="EMBL/GenBank/DDBJ databases">
        <title>Phyllosticta paracitricarpa is synonymous to the EU quarantine fungus P. citricarpa based on phylogenomic analyses.</title>
        <authorList>
            <consortium name="Lawrence Berkeley National Laboratory"/>
            <person name="Van ingen-buijs V.A."/>
            <person name="Van westerhoven A.C."/>
            <person name="Haridas S."/>
            <person name="Skiadas P."/>
            <person name="Martin F."/>
            <person name="Groenewald J.Z."/>
            <person name="Crous P.W."/>
            <person name="Seidl M.F."/>
        </authorList>
    </citation>
    <scope>NUCLEOTIDE SEQUENCE [LARGE SCALE GENOMIC DNA]</scope>
    <source>
        <strain evidence="2 3">CBS 141358</strain>
    </source>
</reference>
<feature type="transmembrane region" description="Helical" evidence="1">
    <location>
        <begin position="534"/>
        <end position="556"/>
    </location>
</feature>
<evidence type="ECO:0000313" key="2">
    <source>
        <dbReference type="EMBL" id="KAK7609916.1"/>
    </source>
</evidence>
<keyword evidence="1" id="KW-0472">Membrane</keyword>
<sequence length="631" mass="70945">MHSTSQSIPLREYRSLVSNNDVSTRPCHTRERKCCKDFFWTLEILSCVLAVLVLGTLAAILYIYDGQPQPKWPHHIGLNSVISIFTAAFKALLLKPVVEGLSQSKWLWFSQPKKLSDLELFDQASRGPWGSTCLIFDSMIKWRTFHLAAFGALLSIVALAIDPLSQGITRYYTCKKPWSTDSARVPRINHYTTYGIDIGVSAGTFILDSPMSVAIYMGLMNPPDRSTVDVGCSTGNCTFPTFSSLSMCSSCVDITTTVVDLGLDQHNQSVYKLPSGANVSQPTDLFHTVFTVDDGVPLFGPSLFEFEALMLNVEDDCQIEVNKGNYTCIQDVPFKPFAVRCGLTPCVKTYNASVNETRYQENVISSENFPVRSRKEPTLLPRTLVGNRTLRHGVWEDCKPSQKATESNTMEVTIYGEKETATGSSWYPPDCVWSFRWSSSFAINDFLKQRWSDAFYGGRLLAPVGNRPERMLGPFWYRNMYVNGTANLSTMNKFMEGLTLAMTTQIRQTPGSIETSPFEQGITWDTVTCVKVRWLWLLYPASLLCFTVVFLSLAIFQNRKSRQPWHSDWKSSSLALLFHGLEASTRDAHGSVPRQKDMTKAADQIHVQLLRGESGWMFSESSRPEDQEGIL</sequence>
<dbReference type="InterPro" id="IPR021514">
    <property type="entry name" value="DUF3176"/>
</dbReference>
<feature type="transmembrane region" description="Helical" evidence="1">
    <location>
        <begin position="38"/>
        <end position="64"/>
    </location>
</feature>
<accession>A0ABR1N3X3</accession>
<feature type="transmembrane region" description="Helical" evidence="1">
    <location>
        <begin position="144"/>
        <end position="161"/>
    </location>
</feature>
<gene>
    <name evidence="2" type="ORF">JOL62DRAFT_148856</name>
</gene>
<keyword evidence="1" id="KW-1133">Transmembrane helix</keyword>
<comment type="caution">
    <text evidence="2">The sequence shown here is derived from an EMBL/GenBank/DDBJ whole genome shotgun (WGS) entry which is preliminary data.</text>
</comment>
<dbReference type="PANTHER" id="PTHR35394">
    <property type="entry name" value="DUF3176 DOMAIN-CONTAINING PROTEIN"/>
    <property type="match status" value="1"/>
</dbReference>
<evidence type="ECO:0000256" key="1">
    <source>
        <dbReference type="SAM" id="Phobius"/>
    </source>
</evidence>
<proteinExistence type="predicted"/>
<organism evidence="2 3">
    <name type="scientific">Phyllosticta paracitricarpa</name>
    <dbReference type="NCBI Taxonomy" id="2016321"/>
    <lineage>
        <taxon>Eukaryota</taxon>
        <taxon>Fungi</taxon>
        <taxon>Dikarya</taxon>
        <taxon>Ascomycota</taxon>
        <taxon>Pezizomycotina</taxon>
        <taxon>Dothideomycetes</taxon>
        <taxon>Dothideomycetes incertae sedis</taxon>
        <taxon>Botryosphaeriales</taxon>
        <taxon>Phyllostictaceae</taxon>
        <taxon>Phyllosticta</taxon>
    </lineage>
</organism>
<dbReference type="EMBL" id="JBBPBF010000020">
    <property type="protein sequence ID" value="KAK7609916.1"/>
    <property type="molecule type" value="Genomic_DNA"/>
</dbReference>
<evidence type="ECO:0000313" key="3">
    <source>
        <dbReference type="Proteomes" id="UP001367316"/>
    </source>
</evidence>
<dbReference type="Pfam" id="PF11374">
    <property type="entry name" value="DUF3176"/>
    <property type="match status" value="1"/>
</dbReference>